<dbReference type="Proteomes" id="UP000243507">
    <property type="component" value="Unassembled WGS sequence"/>
</dbReference>
<protein>
    <recommendedName>
        <fullName evidence="1">DUF6473 domain-containing protein</fullName>
    </recommendedName>
</protein>
<comment type="caution">
    <text evidence="2">The sequence shown here is derived from an EMBL/GenBank/DDBJ whole genome shotgun (WGS) entry which is preliminary data.</text>
</comment>
<evidence type="ECO:0000313" key="3">
    <source>
        <dbReference type="Proteomes" id="UP000243507"/>
    </source>
</evidence>
<accession>A0A2A4CQV7</accession>
<reference evidence="2 3" key="1">
    <citation type="submission" date="2017-09" db="EMBL/GenBank/DDBJ databases">
        <title>A multilocus sequence analysis scheme for characterization of bacteria in the genus Thioclava.</title>
        <authorList>
            <person name="Liu Y."/>
            <person name="Shao Z."/>
        </authorList>
    </citation>
    <scope>NUCLEOTIDE SEQUENCE [LARGE SCALE GENOMIC DNA]</scope>
    <source>
        <strain evidence="2 3">CAU 1312</strain>
    </source>
</reference>
<dbReference type="EMBL" id="NTJD01000005">
    <property type="protein sequence ID" value="PCD76474.1"/>
    <property type="molecule type" value="Genomic_DNA"/>
</dbReference>
<keyword evidence="3" id="KW-1185">Reference proteome</keyword>
<sequence length="273" mass="30402">MAFEYQGGDALNYYPCRYGQSKLLFRGPAKSLNGDFVAAIGGTETYGKFVARPWPDLVQERLGLPVANFGHMNAGVDVFAAESEVIEAAQRARVTVIQLMGAQNMTNGFYAVHPRRNDRFVRASSRMREMFPDVDFAQFNFTRHMLGALKARSLVKYDGVVQDLRQTWLVRMKALLAKLPGRKALLWIGDYHSPVARDPLGPDPLYISSRMVDQLRPLVDEVVQVQPTIMARSTGTVGMCFGPLEEPTAVQMPGPLVHEEVAEALLPHLRALI</sequence>
<proteinExistence type="predicted"/>
<dbReference type="Pfam" id="PF20078">
    <property type="entry name" value="DUF6473"/>
    <property type="match status" value="1"/>
</dbReference>
<dbReference type="InterPro" id="IPR045524">
    <property type="entry name" value="DUF6473"/>
</dbReference>
<feature type="domain" description="DUF6473" evidence="1">
    <location>
        <begin position="1"/>
        <end position="272"/>
    </location>
</feature>
<gene>
    <name evidence="2" type="ORF">CLN94_07675</name>
</gene>
<name>A0A2A4CQV7_9RHOB</name>
<dbReference type="RefSeq" id="WP_096432863.1">
    <property type="nucleotide sequence ID" value="NZ_NTJD01000005.1"/>
</dbReference>
<dbReference type="OrthoDB" id="7838347at2"/>
<evidence type="ECO:0000313" key="2">
    <source>
        <dbReference type="EMBL" id="PCD76474.1"/>
    </source>
</evidence>
<evidence type="ECO:0000259" key="1">
    <source>
        <dbReference type="Pfam" id="PF20078"/>
    </source>
</evidence>
<organism evidence="2 3">
    <name type="scientific">Pseudothioclava arenosa</name>
    <dbReference type="NCBI Taxonomy" id="1795308"/>
    <lineage>
        <taxon>Bacteria</taxon>
        <taxon>Pseudomonadati</taxon>
        <taxon>Pseudomonadota</taxon>
        <taxon>Alphaproteobacteria</taxon>
        <taxon>Rhodobacterales</taxon>
        <taxon>Paracoccaceae</taxon>
        <taxon>Pseudothioclava</taxon>
    </lineage>
</organism>
<dbReference type="AlphaFoldDB" id="A0A2A4CQV7"/>